<dbReference type="PANTHER" id="PTHR12205">
    <property type="entry name" value="CENTROMERE/KINETOCHORE PROTEIN ZW10"/>
    <property type="match status" value="1"/>
</dbReference>
<feature type="domain" description="Centromere/kinetochore protein zw10 middle" evidence="2">
    <location>
        <begin position="229"/>
        <end position="429"/>
    </location>
</feature>
<comment type="caution">
    <text evidence="4">The sequence shown here is derived from an EMBL/GenBank/DDBJ whole genome shotgun (WGS) entry which is preliminary data.</text>
</comment>
<dbReference type="InterPro" id="IPR048344">
    <property type="entry name" value="Zw10_middle"/>
</dbReference>
<keyword evidence="1" id="KW-0175">Coiled coil</keyword>
<evidence type="ECO:0000313" key="5">
    <source>
        <dbReference type="Proteomes" id="UP001201812"/>
    </source>
</evidence>
<dbReference type="GO" id="GO:1990423">
    <property type="term" value="C:RZZ complex"/>
    <property type="evidence" value="ECO:0007669"/>
    <property type="project" value="TreeGrafter"/>
</dbReference>
<proteinExistence type="predicted"/>
<sequence>MVVRPGFEPTMSMRESINAESANESSSAFEQDSFVLETKISRLEQEVTKSLNEIAKVFEMKYRDCVPQFLALADCQEKIDSSLYSANRKMENLQASLTTAEANMSQLADEDPTKKLIVVRGLINRLGVLDEMEKQLNALWLGASNGENRDCLTDATIITRLEEIVNSMENDEFSEAVNDRILPLIFSEIASRKSELEIVLEDFYKNFLQFPDVERVNPGTEEMVVTCPNPSLISDNLSAMNKLGSFSHKLGSFVEAVWKMFIMRIIQSTEPKSVVTYRCGEFNDIFTFSVTKPKSIATKREGKPADVFGALKEFFQNFHRALKHIHVSGTPFVAHFGKQVACRLVNSLVHDCFKPAIPSDAKDSGELKERTKHLYEDIVNHSSEFLKFMQDNHFFTETTVSFDDFLSDYERIFVDRRCQFFVSHARVLITQPYINLKEVGSCESEDEEKIGDIGRLMEERLKLNKESLETILRGPESDKYSTKLFQFQKCKVSTSTFDFVNLLQDILLEAAKAETEIESARLFTTARNLIEIFISLAPLHHQQAITTVPQIAAVFFNNCHYICHRLITIKADLQQTAADAAKQMNTD</sequence>
<dbReference type="GO" id="GO:0006888">
    <property type="term" value="P:endoplasmic reticulum to Golgi vesicle-mediated transport"/>
    <property type="evidence" value="ECO:0007669"/>
    <property type="project" value="TreeGrafter"/>
</dbReference>
<dbReference type="InterPro" id="IPR048343">
    <property type="entry name" value="ZW10_C"/>
</dbReference>
<evidence type="ECO:0000259" key="3">
    <source>
        <dbReference type="Pfam" id="PF20666"/>
    </source>
</evidence>
<dbReference type="Proteomes" id="UP001201812">
    <property type="component" value="Unassembled WGS sequence"/>
</dbReference>
<reference evidence="4" key="1">
    <citation type="submission" date="2022-01" db="EMBL/GenBank/DDBJ databases">
        <title>Genome Sequence Resource for Two Populations of Ditylenchus destructor, the Migratory Endoparasitic Phytonematode.</title>
        <authorList>
            <person name="Zhang H."/>
            <person name="Lin R."/>
            <person name="Xie B."/>
        </authorList>
    </citation>
    <scope>NUCLEOTIDE SEQUENCE</scope>
    <source>
        <strain evidence="4">BazhouSP</strain>
    </source>
</reference>
<protein>
    <submittedName>
        <fullName evidence="4">Centromere/kinetochore zw10 domain-containing protein</fullName>
    </submittedName>
</protein>
<evidence type="ECO:0000259" key="2">
    <source>
        <dbReference type="Pfam" id="PF20665"/>
    </source>
</evidence>
<dbReference type="GO" id="GO:0007094">
    <property type="term" value="P:mitotic spindle assembly checkpoint signaling"/>
    <property type="evidence" value="ECO:0007669"/>
    <property type="project" value="TreeGrafter"/>
</dbReference>
<evidence type="ECO:0000256" key="1">
    <source>
        <dbReference type="SAM" id="Coils"/>
    </source>
</evidence>
<accession>A0AAD4R9I8</accession>
<feature type="domain" description="Centromere/kinetochore protein zw10 C-terminal" evidence="3">
    <location>
        <begin position="485"/>
        <end position="580"/>
    </location>
</feature>
<dbReference type="EMBL" id="JAKKPZ010000006">
    <property type="protein sequence ID" value="KAI1719923.1"/>
    <property type="molecule type" value="Genomic_DNA"/>
</dbReference>
<gene>
    <name evidence="4" type="ORF">DdX_05283</name>
</gene>
<feature type="coiled-coil region" evidence="1">
    <location>
        <begin position="83"/>
        <end position="110"/>
    </location>
</feature>
<dbReference type="GO" id="GO:0005737">
    <property type="term" value="C:cytoplasm"/>
    <property type="evidence" value="ECO:0007669"/>
    <property type="project" value="GOC"/>
</dbReference>
<name>A0AAD4R9I8_9BILA</name>
<organism evidence="4 5">
    <name type="scientific">Ditylenchus destructor</name>
    <dbReference type="NCBI Taxonomy" id="166010"/>
    <lineage>
        <taxon>Eukaryota</taxon>
        <taxon>Metazoa</taxon>
        <taxon>Ecdysozoa</taxon>
        <taxon>Nematoda</taxon>
        <taxon>Chromadorea</taxon>
        <taxon>Rhabditida</taxon>
        <taxon>Tylenchina</taxon>
        <taxon>Tylenchomorpha</taxon>
        <taxon>Sphaerularioidea</taxon>
        <taxon>Anguinidae</taxon>
        <taxon>Anguininae</taxon>
        <taxon>Ditylenchus</taxon>
    </lineage>
</organism>
<evidence type="ECO:0000313" key="4">
    <source>
        <dbReference type="EMBL" id="KAI1719923.1"/>
    </source>
</evidence>
<dbReference type="Pfam" id="PF20666">
    <property type="entry name" value="ZW10_C"/>
    <property type="match status" value="1"/>
</dbReference>
<keyword evidence="5" id="KW-1185">Reference proteome</keyword>
<dbReference type="AlphaFoldDB" id="A0AAD4R9I8"/>
<dbReference type="Pfam" id="PF20665">
    <property type="entry name" value="Zw10_middle"/>
    <property type="match status" value="1"/>
</dbReference>
<dbReference type="PANTHER" id="PTHR12205:SF0">
    <property type="entry name" value="CENTROMERE_KINETOCHORE PROTEIN ZW10 HOMOLOG"/>
    <property type="match status" value="1"/>
</dbReference>